<evidence type="ECO:0000256" key="1">
    <source>
        <dbReference type="SAM" id="SignalP"/>
    </source>
</evidence>
<dbReference type="InterPro" id="IPR037049">
    <property type="entry name" value="DUF1214_C_sf"/>
</dbReference>
<feature type="signal peptide" evidence="1">
    <location>
        <begin position="1"/>
        <end position="19"/>
    </location>
</feature>
<accession>A0ABX5DIR5</accession>
<dbReference type="RefSeq" id="WP_096441607.1">
    <property type="nucleotide sequence ID" value="NZ_NWTN01000001.1"/>
</dbReference>
<dbReference type="Gene3D" id="2.60.120.600">
    <property type="entry name" value="Domain of unknown function DUF1214, C-terminal domain"/>
    <property type="match status" value="1"/>
</dbReference>
<evidence type="ECO:0000313" key="3">
    <source>
        <dbReference type="Proteomes" id="UP000238163"/>
    </source>
</evidence>
<dbReference type="Proteomes" id="UP000238163">
    <property type="component" value="Unassembled WGS sequence"/>
</dbReference>
<proteinExistence type="predicted"/>
<comment type="caution">
    <text evidence="2">The sequence shown here is derived from an EMBL/GenBank/DDBJ whole genome shotgun (WGS) entry which is preliminary data.</text>
</comment>
<name>A0ABX5DIR5_9VIBR</name>
<dbReference type="SUPFAM" id="SSF160935">
    <property type="entry name" value="VPA0735-like"/>
    <property type="match status" value="1"/>
</dbReference>
<keyword evidence="1" id="KW-0732">Signal</keyword>
<reference evidence="2 3" key="1">
    <citation type="submission" date="2017-09" db="EMBL/GenBank/DDBJ databases">
        <authorList>
            <person name="Girard L."/>
            <person name="Lami R."/>
            <person name="Suzuki M."/>
            <person name="Baudart J."/>
        </authorList>
    </citation>
    <scope>NUCLEOTIDE SEQUENCE [LARGE SCALE GENOMIC DNA]</scope>
    <source>
        <strain evidence="2 3">17LN0615E</strain>
    </source>
</reference>
<feature type="chain" id="PRO_5046640477" evidence="1">
    <location>
        <begin position="20"/>
        <end position="342"/>
    </location>
</feature>
<sequence>MKRTLLASLIVMTSTSLFAADPITVTEENYSIAMHDLAMNVEAGNGARNDWNHHRTPIALDAQPAPMMNRDTLYSFVIADAQSDIKVTLPEMDGRYASLHVINHNHDTVYVFYGAGEHIIKAEETSDYINFFVRTQIDAANADDVAKANALQDQYKFEYVDASYEPVPFKVQNWDMNTFSPMHQKWVNIAQTQGIANAMSNLSEGIVVDQDARNRGVAISTGLLPDAHASYKVAEYNIDKDICYTATYDRPVITEPEMGFFSMTIYDENQYLATDEHSTISDRDITFNEDDTFTIHYGNKASCGEVDNLLYIPTDDISINMRIYLPNMDSINEYQLAELKPI</sequence>
<reference evidence="2 3" key="2">
    <citation type="submission" date="2018-03" db="EMBL/GenBank/DDBJ databases">
        <title>Genetic Diversity and Phenotypic Plasticity of AHL Mediated Quorum Sensing in Environmental Strains of Vibrio mediterranei.</title>
        <authorList>
            <person name="Lantoine F."/>
            <person name="Vouve F."/>
        </authorList>
    </citation>
    <scope>NUCLEOTIDE SEQUENCE [LARGE SCALE GENOMIC DNA]</scope>
    <source>
        <strain evidence="2 3">17LN0615E</strain>
    </source>
</reference>
<gene>
    <name evidence="2" type="ORF">COR51_02980</name>
</gene>
<organism evidence="2 3">
    <name type="scientific">Vibrio mediterranei</name>
    <dbReference type="NCBI Taxonomy" id="689"/>
    <lineage>
        <taxon>Bacteria</taxon>
        <taxon>Pseudomonadati</taxon>
        <taxon>Pseudomonadota</taxon>
        <taxon>Gammaproteobacteria</taxon>
        <taxon>Vibrionales</taxon>
        <taxon>Vibrionaceae</taxon>
        <taxon>Vibrio</taxon>
    </lineage>
</organism>
<dbReference type="EMBL" id="NWTN01000001">
    <property type="protein sequence ID" value="PRQ69574.1"/>
    <property type="molecule type" value="Genomic_DNA"/>
</dbReference>
<evidence type="ECO:0000313" key="2">
    <source>
        <dbReference type="EMBL" id="PRQ69574.1"/>
    </source>
</evidence>
<protein>
    <submittedName>
        <fullName evidence="2">Murein transglycosylase</fullName>
    </submittedName>
</protein>
<keyword evidence="3" id="KW-1185">Reference proteome</keyword>